<name>A0A0F9KES1_9ZZZZ</name>
<proteinExistence type="predicted"/>
<gene>
    <name evidence="1" type="ORF">LCGC14_1643730</name>
</gene>
<dbReference type="AlphaFoldDB" id="A0A0F9KES1"/>
<accession>A0A0F9KES1</accession>
<dbReference type="EMBL" id="LAZR01013730">
    <property type="protein sequence ID" value="KKM20608.1"/>
    <property type="molecule type" value="Genomic_DNA"/>
</dbReference>
<evidence type="ECO:0000313" key="1">
    <source>
        <dbReference type="EMBL" id="KKM20608.1"/>
    </source>
</evidence>
<protein>
    <submittedName>
        <fullName evidence="1">Uncharacterized protein</fullName>
    </submittedName>
</protein>
<organism evidence="1">
    <name type="scientific">marine sediment metagenome</name>
    <dbReference type="NCBI Taxonomy" id="412755"/>
    <lineage>
        <taxon>unclassified sequences</taxon>
        <taxon>metagenomes</taxon>
        <taxon>ecological metagenomes</taxon>
    </lineage>
</organism>
<reference evidence="1" key="1">
    <citation type="journal article" date="2015" name="Nature">
        <title>Complex archaea that bridge the gap between prokaryotes and eukaryotes.</title>
        <authorList>
            <person name="Spang A."/>
            <person name="Saw J.H."/>
            <person name="Jorgensen S.L."/>
            <person name="Zaremba-Niedzwiedzka K."/>
            <person name="Martijn J."/>
            <person name="Lind A.E."/>
            <person name="van Eijk R."/>
            <person name="Schleper C."/>
            <person name="Guy L."/>
            <person name="Ettema T.J."/>
        </authorList>
    </citation>
    <scope>NUCLEOTIDE SEQUENCE</scope>
</reference>
<sequence>MANEAKFGWLTGETLTFTAFQPDGSARGAADQNLPEIGSTGYYTATPSTSLVAGDVVVVDDGTNKVGFGEYRPEVDAVLIEGSDFTDTLIGADGDTLETLSDQLDTLAVQSSRTPRVYGPKE</sequence>
<comment type="caution">
    <text evidence="1">The sequence shown here is derived from an EMBL/GenBank/DDBJ whole genome shotgun (WGS) entry which is preliminary data.</text>
</comment>